<dbReference type="SUPFAM" id="SSF54427">
    <property type="entry name" value="NTF2-like"/>
    <property type="match status" value="1"/>
</dbReference>
<reference evidence="1 2" key="1">
    <citation type="submission" date="2017-12" db="EMBL/GenBank/DDBJ databases">
        <title>The genome sequence of Caulobacter sp. 410.</title>
        <authorList>
            <person name="Gao J."/>
            <person name="Mao X."/>
            <person name="Sun J."/>
        </authorList>
    </citation>
    <scope>NUCLEOTIDE SEQUENCE [LARGE SCALE GENOMIC DNA]</scope>
    <source>
        <strain evidence="1 2">410</strain>
    </source>
</reference>
<protein>
    <submittedName>
        <fullName evidence="1">DUF3225 domain-containing protein</fullName>
    </submittedName>
</protein>
<gene>
    <name evidence="1" type="ORF">SGCZBJ_21850</name>
</gene>
<sequence length="133" mass="14720">MIVNDPEVLAQVTTAVDAYETALMTNDVEALDGFFRDAPETVRYGVAENLYGFEEIAAFRIGRAGGSPLRERLRTEITTFGRDFAIANVEFLRTGAKQPGRQSQTWLRTENGWKIVSAHVSLLQGGADQRLAQ</sequence>
<comment type="caution">
    <text evidence="1">The sequence shown here is derived from an EMBL/GenBank/DDBJ whole genome shotgun (WGS) entry which is preliminary data.</text>
</comment>
<keyword evidence="2" id="KW-1185">Reference proteome</keyword>
<dbReference type="EMBL" id="PJRS01000045">
    <property type="protein sequence ID" value="PLR20637.1"/>
    <property type="molecule type" value="Genomic_DNA"/>
</dbReference>
<evidence type="ECO:0000313" key="1">
    <source>
        <dbReference type="EMBL" id="PLR20637.1"/>
    </source>
</evidence>
<dbReference type="Proteomes" id="UP000234479">
    <property type="component" value="Unassembled WGS sequence"/>
</dbReference>
<dbReference type="RefSeq" id="WP_101720035.1">
    <property type="nucleotide sequence ID" value="NZ_PJRS01000045.1"/>
</dbReference>
<organism evidence="1 2">
    <name type="scientific">Caulobacter zeae</name>
    <dbReference type="NCBI Taxonomy" id="2055137"/>
    <lineage>
        <taxon>Bacteria</taxon>
        <taxon>Pseudomonadati</taxon>
        <taxon>Pseudomonadota</taxon>
        <taxon>Alphaproteobacteria</taxon>
        <taxon>Caulobacterales</taxon>
        <taxon>Caulobacteraceae</taxon>
        <taxon>Caulobacter</taxon>
    </lineage>
</organism>
<dbReference type="NCBIfam" id="NF033625">
    <property type="entry name" value="HpxZ"/>
    <property type="match status" value="1"/>
</dbReference>
<dbReference type="InterPro" id="IPR024507">
    <property type="entry name" value="AtzH-like"/>
</dbReference>
<dbReference type="Gene3D" id="3.10.450.50">
    <property type="match status" value="1"/>
</dbReference>
<accession>A0A2N5D3H7</accession>
<dbReference type="Pfam" id="PF11533">
    <property type="entry name" value="AtzH-like"/>
    <property type="match status" value="1"/>
</dbReference>
<evidence type="ECO:0000313" key="2">
    <source>
        <dbReference type="Proteomes" id="UP000234479"/>
    </source>
</evidence>
<name>A0A2N5D3H7_9CAUL</name>
<dbReference type="OrthoDB" id="9791198at2"/>
<dbReference type="AlphaFoldDB" id="A0A2N5D3H7"/>
<dbReference type="InterPro" id="IPR032710">
    <property type="entry name" value="NTF2-like_dom_sf"/>
</dbReference>
<proteinExistence type="predicted"/>